<accession>A0ABQ0C2G5</accession>
<evidence type="ECO:0000313" key="2">
    <source>
        <dbReference type="Proteomes" id="UP001600941"/>
    </source>
</evidence>
<dbReference type="RefSeq" id="WP_390425586.1">
    <property type="nucleotide sequence ID" value="NZ_BAABZQ010000001.1"/>
</dbReference>
<evidence type="ECO:0000313" key="1">
    <source>
        <dbReference type="EMBL" id="GAA6502940.1"/>
    </source>
</evidence>
<organism evidence="1 2">
    <name type="scientific">Blautia parvula</name>
    <dbReference type="NCBI Taxonomy" id="2877527"/>
    <lineage>
        <taxon>Bacteria</taxon>
        <taxon>Bacillati</taxon>
        <taxon>Bacillota</taxon>
        <taxon>Clostridia</taxon>
        <taxon>Lachnospirales</taxon>
        <taxon>Lachnospiraceae</taxon>
        <taxon>Blautia</taxon>
    </lineage>
</organism>
<proteinExistence type="predicted"/>
<dbReference type="EMBL" id="BAABZQ010000001">
    <property type="protein sequence ID" value="GAA6502940.1"/>
    <property type="molecule type" value="Genomic_DNA"/>
</dbReference>
<comment type="caution">
    <text evidence="1">The sequence shown here is derived from an EMBL/GenBank/DDBJ whole genome shotgun (WGS) entry which is preliminary data.</text>
</comment>
<name>A0ABQ0C2G5_9FIRM</name>
<protein>
    <recommendedName>
        <fullName evidence="3">DUF551 domain-containing protein</fullName>
    </recommendedName>
</protein>
<evidence type="ECO:0008006" key="3">
    <source>
        <dbReference type="Google" id="ProtNLM"/>
    </source>
</evidence>
<gene>
    <name evidence="1" type="ORF">K340107D12_57560</name>
</gene>
<reference evidence="1 2" key="1">
    <citation type="submission" date="2024-04" db="EMBL/GenBank/DDBJ databases">
        <title>Defined microbial consortia suppress multidrug-resistant proinflammatory Enterobacteriaceae via ecological control.</title>
        <authorList>
            <person name="Furuichi M."/>
            <person name="Kawaguchi T."/>
            <person name="Pust M."/>
            <person name="Yasuma K."/>
            <person name="Plichta D."/>
            <person name="Hasegawa N."/>
            <person name="Ohya T."/>
            <person name="Bhattarai S."/>
            <person name="Sasajima S."/>
            <person name="Aoto Y."/>
            <person name="Tuganbaev T."/>
            <person name="Yaginuma M."/>
            <person name="Ueda M."/>
            <person name="Okahashi N."/>
            <person name="Amafuji K."/>
            <person name="Kiridooshi Y."/>
            <person name="Sugita K."/>
            <person name="Strazar M."/>
            <person name="Skelly A."/>
            <person name="Suda W."/>
            <person name="Hattori M."/>
            <person name="Nakamoto N."/>
            <person name="Caballero S."/>
            <person name="Norman J."/>
            <person name="Olle B."/>
            <person name="Tanoue T."/>
            <person name="Arita M."/>
            <person name="Bucci V."/>
            <person name="Atarashi K."/>
            <person name="Xavier R."/>
            <person name="Honda K."/>
        </authorList>
    </citation>
    <scope>NUCLEOTIDE SEQUENCE [LARGE SCALE GENOMIC DNA]</scope>
    <source>
        <strain evidence="2">k34-0107-D12</strain>
    </source>
</reference>
<keyword evidence="2" id="KW-1185">Reference proteome</keyword>
<dbReference type="Proteomes" id="UP001600941">
    <property type="component" value="Unassembled WGS sequence"/>
</dbReference>
<sequence length="147" mass="17683">MDRITERTYHRIAVREELDICVETPEDYDNLQHILSVLAAYEDSGLEPDEIESITFCKNKINKLRKELRKERKRWHKVADGDLPQGHYSKKRKFYCKEKGYGYRILLYDDKGFYYYSFDLKIGIDNEQIVAWMELPEYEEENHAESC</sequence>